<organism evidence="1">
    <name type="scientific">marine sediment metagenome</name>
    <dbReference type="NCBI Taxonomy" id="412755"/>
    <lineage>
        <taxon>unclassified sequences</taxon>
        <taxon>metagenomes</taxon>
        <taxon>ecological metagenomes</taxon>
    </lineage>
</organism>
<gene>
    <name evidence="1" type="ORF">LCGC14_1874210</name>
</gene>
<accession>A0A0F9II42</accession>
<evidence type="ECO:0000313" key="1">
    <source>
        <dbReference type="EMBL" id="KKL93480.1"/>
    </source>
</evidence>
<sequence length="42" mass="4778">ISMRDKTLKALEETVAFHNEAMERWEAAESLTHSSEIEDGQS</sequence>
<reference evidence="1" key="1">
    <citation type="journal article" date="2015" name="Nature">
        <title>Complex archaea that bridge the gap between prokaryotes and eukaryotes.</title>
        <authorList>
            <person name="Spang A."/>
            <person name="Saw J.H."/>
            <person name="Jorgensen S.L."/>
            <person name="Zaremba-Niedzwiedzka K."/>
            <person name="Martijn J."/>
            <person name="Lind A.E."/>
            <person name="van Eijk R."/>
            <person name="Schleper C."/>
            <person name="Guy L."/>
            <person name="Ettema T.J."/>
        </authorList>
    </citation>
    <scope>NUCLEOTIDE SEQUENCE</scope>
</reference>
<protein>
    <submittedName>
        <fullName evidence="1">Uncharacterized protein</fullName>
    </submittedName>
</protein>
<feature type="non-terminal residue" evidence="1">
    <location>
        <position position="1"/>
    </location>
</feature>
<dbReference type="AlphaFoldDB" id="A0A0F9II42"/>
<comment type="caution">
    <text evidence="1">The sequence shown here is derived from an EMBL/GenBank/DDBJ whole genome shotgun (WGS) entry which is preliminary data.</text>
</comment>
<dbReference type="EMBL" id="LAZR01019175">
    <property type="protein sequence ID" value="KKL93480.1"/>
    <property type="molecule type" value="Genomic_DNA"/>
</dbReference>
<name>A0A0F9II42_9ZZZZ</name>
<proteinExistence type="predicted"/>